<dbReference type="Proteomes" id="UP000006443">
    <property type="component" value="Unassembled WGS sequence"/>
</dbReference>
<dbReference type="RefSeq" id="WP_008516261.1">
    <property type="nucleotide sequence ID" value="NZ_ACJM01000006.1"/>
</dbReference>
<dbReference type="STRING" id="555088.DealDRAFT_1483"/>
<reference evidence="1 2" key="1">
    <citation type="submission" date="2009-02" db="EMBL/GenBank/DDBJ databases">
        <title>Sequencing of the draft genome and assembly of Dethiobacter alkaliphilus AHT 1.</title>
        <authorList>
            <consortium name="US DOE Joint Genome Institute (JGI-PGF)"/>
            <person name="Lucas S."/>
            <person name="Copeland A."/>
            <person name="Lapidus A."/>
            <person name="Glavina del Rio T."/>
            <person name="Dalin E."/>
            <person name="Tice H."/>
            <person name="Bruce D."/>
            <person name="Goodwin L."/>
            <person name="Pitluck S."/>
            <person name="Larimer F."/>
            <person name="Land M.L."/>
            <person name="Hauser L."/>
            <person name="Muyzer G."/>
        </authorList>
    </citation>
    <scope>NUCLEOTIDE SEQUENCE [LARGE SCALE GENOMIC DNA]</scope>
    <source>
        <strain evidence="1 2">AHT 1</strain>
    </source>
</reference>
<dbReference type="EMBL" id="ACJM01000006">
    <property type="protein sequence ID" value="EEG77763.1"/>
    <property type="molecule type" value="Genomic_DNA"/>
</dbReference>
<dbReference type="AlphaFoldDB" id="C0GG74"/>
<name>C0GG74_DETAL</name>
<gene>
    <name evidence="1" type="ORF">DealDRAFT_1483</name>
</gene>
<accession>C0GG74</accession>
<evidence type="ECO:0000313" key="2">
    <source>
        <dbReference type="Proteomes" id="UP000006443"/>
    </source>
</evidence>
<proteinExistence type="predicted"/>
<sequence length="57" mass="6371">MAGNTFMVGNLKVTKKVEQDQIDAFVQTLPPDQKADVKDVIMALHEEGLIDIEETQQ</sequence>
<evidence type="ECO:0000313" key="1">
    <source>
        <dbReference type="EMBL" id="EEG77763.1"/>
    </source>
</evidence>
<keyword evidence="2" id="KW-1185">Reference proteome</keyword>
<organism evidence="1 2">
    <name type="scientific">Dethiobacter alkaliphilus AHT 1</name>
    <dbReference type="NCBI Taxonomy" id="555088"/>
    <lineage>
        <taxon>Bacteria</taxon>
        <taxon>Bacillati</taxon>
        <taxon>Bacillota</taxon>
        <taxon>Dethiobacteria</taxon>
        <taxon>Dethiobacterales</taxon>
        <taxon>Dethiobacteraceae</taxon>
        <taxon>Dethiobacter</taxon>
    </lineage>
</organism>
<comment type="caution">
    <text evidence="1">The sequence shown here is derived from an EMBL/GenBank/DDBJ whole genome shotgun (WGS) entry which is preliminary data.</text>
</comment>
<protein>
    <submittedName>
        <fullName evidence="1">Uncharacterized protein</fullName>
    </submittedName>
</protein>
<dbReference type="OrthoDB" id="2376725at2"/>